<dbReference type="eggNOG" id="arCOG00009">
    <property type="taxonomic scope" value="Archaea"/>
</dbReference>
<keyword evidence="1" id="KW-0472">Membrane</keyword>
<feature type="transmembrane region" description="Helical" evidence="1">
    <location>
        <begin position="12"/>
        <end position="34"/>
    </location>
</feature>
<dbReference type="Proteomes" id="UP000011599">
    <property type="component" value="Unassembled WGS sequence"/>
</dbReference>
<dbReference type="PATRIC" id="fig|1114856.3.peg.581"/>
<protein>
    <submittedName>
        <fullName evidence="2">Stress response protein/ transporter 3 (Substrates cationic amino acids)</fullName>
    </submittedName>
</protein>
<dbReference type="STRING" id="1114856.GCA_000383975_03663"/>
<evidence type="ECO:0000313" key="3">
    <source>
        <dbReference type="Proteomes" id="UP000011599"/>
    </source>
</evidence>
<evidence type="ECO:0000313" key="2">
    <source>
        <dbReference type="EMBL" id="ELY45838.1"/>
    </source>
</evidence>
<gene>
    <name evidence="2" type="ORF">C496_02812</name>
</gene>
<accession>L9WBZ2</accession>
<comment type="caution">
    <text evidence="2">The sequence shown here is derived from an EMBL/GenBank/DDBJ whole genome shotgun (WGS) entry which is preliminary data.</text>
</comment>
<organism evidence="2 3">
    <name type="scientific">Natronorubrum tibetense GA33</name>
    <dbReference type="NCBI Taxonomy" id="1114856"/>
    <lineage>
        <taxon>Archaea</taxon>
        <taxon>Methanobacteriati</taxon>
        <taxon>Methanobacteriota</taxon>
        <taxon>Stenosarchaea group</taxon>
        <taxon>Halobacteria</taxon>
        <taxon>Halobacteriales</taxon>
        <taxon>Natrialbaceae</taxon>
        <taxon>Natronorubrum</taxon>
    </lineage>
</organism>
<name>L9WBZ2_9EURY</name>
<keyword evidence="1" id="KW-0812">Transmembrane</keyword>
<dbReference type="RefSeq" id="WP_006088272.1">
    <property type="nucleotide sequence ID" value="NZ_AOHW01000006.1"/>
</dbReference>
<sequence length="70" mass="7586">MTALLIDAGLYVGAIIELLAEVASCSFLVAYSLVHVSVVVIRRADLDEYEPAFEIPSQLYPGVLLSDTDE</sequence>
<keyword evidence="3" id="KW-1185">Reference proteome</keyword>
<dbReference type="AlphaFoldDB" id="L9WBZ2"/>
<evidence type="ECO:0000256" key="1">
    <source>
        <dbReference type="SAM" id="Phobius"/>
    </source>
</evidence>
<keyword evidence="1" id="KW-1133">Transmembrane helix</keyword>
<dbReference type="EMBL" id="AOHW01000006">
    <property type="protein sequence ID" value="ELY45838.1"/>
    <property type="molecule type" value="Genomic_DNA"/>
</dbReference>
<proteinExistence type="predicted"/>
<reference evidence="2 3" key="1">
    <citation type="journal article" date="2014" name="PLoS Genet.">
        <title>Phylogenetically driven sequencing of extremely halophilic archaea reveals strategies for static and dynamic osmo-response.</title>
        <authorList>
            <person name="Becker E.A."/>
            <person name="Seitzer P.M."/>
            <person name="Tritt A."/>
            <person name="Larsen D."/>
            <person name="Krusor M."/>
            <person name="Yao A.I."/>
            <person name="Wu D."/>
            <person name="Madern D."/>
            <person name="Eisen J.A."/>
            <person name="Darling A.E."/>
            <person name="Facciotti M.T."/>
        </authorList>
    </citation>
    <scope>NUCLEOTIDE SEQUENCE [LARGE SCALE GENOMIC DNA]</scope>
    <source>
        <strain evidence="2 3">GA33</strain>
    </source>
</reference>